<dbReference type="EMBL" id="ML769431">
    <property type="protein sequence ID" value="KAE9402828.1"/>
    <property type="molecule type" value="Genomic_DNA"/>
</dbReference>
<sequence length="168" mass="17607">MTGETTRRSGVETFTLGNLLRAQAFRPSIEGTSIPFEDPTKNLELAKHNRNPDGNISGATFIDVNVVQETQEEEESTFANGPAVFKRAKGITFDGVIMAQGAFSAVGGSMYIGGIPEASISSDSDATPRFSPSVMEGAEDVEFKPGTQVGQGAMSAVGGDMIIDPSGQ</sequence>
<keyword evidence="2" id="KW-1185">Reference proteome</keyword>
<dbReference type="Proteomes" id="UP000799118">
    <property type="component" value="Unassembled WGS sequence"/>
</dbReference>
<protein>
    <submittedName>
        <fullName evidence="1">Uncharacterized protein</fullName>
    </submittedName>
</protein>
<evidence type="ECO:0000313" key="1">
    <source>
        <dbReference type="EMBL" id="KAE9402828.1"/>
    </source>
</evidence>
<evidence type="ECO:0000313" key="2">
    <source>
        <dbReference type="Proteomes" id="UP000799118"/>
    </source>
</evidence>
<accession>A0A6A4I069</accession>
<dbReference type="AlphaFoldDB" id="A0A6A4I069"/>
<proteinExistence type="predicted"/>
<name>A0A6A4I069_9AGAR</name>
<gene>
    <name evidence="1" type="ORF">BT96DRAFT_917928</name>
</gene>
<organism evidence="1 2">
    <name type="scientific">Gymnopus androsaceus JB14</name>
    <dbReference type="NCBI Taxonomy" id="1447944"/>
    <lineage>
        <taxon>Eukaryota</taxon>
        <taxon>Fungi</taxon>
        <taxon>Dikarya</taxon>
        <taxon>Basidiomycota</taxon>
        <taxon>Agaricomycotina</taxon>
        <taxon>Agaricomycetes</taxon>
        <taxon>Agaricomycetidae</taxon>
        <taxon>Agaricales</taxon>
        <taxon>Marasmiineae</taxon>
        <taxon>Omphalotaceae</taxon>
        <taxon>Gymnopus</taxon>
    </lineage>
</organism>
<reference evidence="1" key="1">
    <citation type="journal article" date="2019" name="Environ. Microbiol.">
        <title>Fungal ecological strategies reflected in gene transcription - a case study of two litter decomposers.</title>
        <authorList>
            <person name="Barbi F."/>
            <person name="Kohler A."/>
            <person name="Barry K."/>
            <person name="Baskaran P."/>
            <person name="Daum C."/>
            <person name="Fauchery L."/>
            <person name="Ihrmark K."/>
            <person name="Kuo A."/>
            <person name="LaButti K."/>
            <person name="Lipzen A."/>
            <person name="Morin E."/>
            <person name="Grigoriev I.V."/>
            <person name="Henrissat B."/>
            <person name="Lindahl B."/>
            <person name="Martin F."/>
        </authorList>
    </citation>
    <scope>NUCLEOTIDE SEQUENCE</scope>
    <source>
        <strain evidence="1">JB14</strain>
    </source>
</reference>